<evidence type="ECO:0000313" key="1">
    <source>
        <dbReference type="EMBL" id="KAK8219722.1"/>
    </source>
</evidence>
<evidence type="ECO:0000313" key="2">
    <source>
        <dbReference type="Proteomes" id="UP001320706"/>
    </source>
</evidence>
<organism evidence="1 2">
    <name type="scientific">Zalaria obscura</name>
    <dbReference type="NCBI Taxonomy" id="2024903"/>
    <lineage>
        <taxon>Eukaryota</taxon>
        <taxon>Fungi</taxon>
        <taxon>Dikarya</taxon>
        <taxon>Ascomycota</taxon>
        <taxon>Pezizomycotina</taxon>
        <taxon>Dothideomycetes</taxon>
        <taxon>Dothideomycetidae</taxon>
        <taxon>Dothideales</taxon>
        <taxon>Zalariaceae</taxon>
        <taxon>Zalaria</taxon>
    </lineage>
</organism>
<proteinExistence type="predicted"/>
<dbReference type="Proteomes" id="UP001320706">
    <property type="component" value="Unassembled WGS sequence"/>
</dbReference>
<protein>
    <submittedName>
        <fullName evidence="1">Uncharacterized protein</fullName>
    </submittedName>
</protein>
<accession>A0ACC3SP35</accession>
<keyword evidence="2" id="KW-1185">Reference proteome</keyword>
<reference evidence="1" key="1">
    <citation type="submission" date="2024-02" db="EMBL/GenBank/DDBJ databases">
        <title>Metagenome Assembled Genome of Zalaria obscura JY119.</title>
        <authorList>
            <person name="Vighnesh L."/>
            <person name="Jagadeeshwari U."/>
            <person name="Venkata Ramana C."/>
            <person name="Sasikala C."/>
        </authorList>
    </citation>
    <scope>NUCLEOTIDE SEQUENCE</scope>
    <source>
        <strain evidence="1">JY119</strain>
    </source>
</reference>
<sequence length="1506" mass="158058">MPSFMGRRRAASQPRTSGPPSNAALVAASGAFLKNSNSTASLSSSAAAAALRSHTTTPEPVGNIQTKRMSRRGSVSSVGSAAIMGRGGGGRGGMVRSNSQNSMTERTFRSPSPNGRNRIASPAPDAPPVPALPKGIPAAQRRSASLDPPMRITSPTPRGGRGASVDRGGYYTASHARVSSLQQVPELEREGSQRSVNFSRPMASPADSPAPSPITRPASSGGWYTSPKVSNNTPRSGGPARPATSQGIRPNELSSIQQNIRSAAAQPVKTKKKAAVANEGKQLAKGTMADGPHGTAVDNTPPKTQAAGSKKTKPTAPPIDTDLPDNPPPRNPARLSPSTESPRSPRTAGMLQKQPSMVREDPEAEDLAERAASPSPAARPMPHISSMKSSKATAPATQHSRSVSLDIPRPGQENGTRGRVTSLSPGRSAHFSDVPVMDNIRHVPPPRSVSPAKGVLKNSPATSLRGPSPNASFSPSAGRGPSISEGSDTTSLASQDGIKPKKKKAVRVSFDDGSTSVAPEPKVSAPPVRQIGDVDDIDEIMKPRPALPLFGSVRGRRDRGQPQDMPEKVTETVTSSMSNSVNTLPDRAESSNDFAIGAVIAQHHAEKAAPKKEQERSPTDPLAPEVTTVEGTGSADESDYSEDDRAATSMNAPSAEKQSDVTPTIELHETEESANGLAPDDVPAINLLPPTPNLEETSIPPLEQPVKAADPPSRTPSQRRQSMPGAWDHSDEEDDEVEENDNTAPTEELEQESLQSTSPSGYVDQHSPMLEPIEETDSDESAAFSDAAEDLSDLEENGYASLDAIVESPIVPPSSGQSISTSPDSPIVQLPSGVKLNLGPSPLGQDDGEGRDGDWNQATAYWSSLSKAKREELEREAAVISSDDERVPVIRKPKKKKQHKPADAQPIDAPPGAIAQMSERVPPKKPAAAAEQTRAPAMRKSMRAQPGPAPASNETHMRKSMRSSGEMRTSMRGADAGANRQAAAYQEPKGTLQKKNIRPATSGNISGTSVPASAIAAATLQSAAAKNAVAPARPSSAMAKMRTPAAADDSDSESSFKKKRRTSISTVDSNTGRYNMRRSMRAGSVDVAADRRPISPTPTPRGGGATRGAGRLSLRSISPSGSMMGRHNQTFRSSLRGAQAETTPTMRGKASKAAARDSKSPTRFSMSGFSRGSKPSGPAPSSTPSSAPAKSSRFKSRFADSDDEDDAPTAAGGRGGGLGRSMGGFRSRFADSDDEDSPIGPVPSHMPADLTPVRGIPRRKGADEDDSTDLDDSEEEPAARKRVAAKPGVPSAADIDAAMAIARRNVAAMNGGRDPGVPETNGKPADGKRVTVADPPPIPQSTSTPAMEAPLTPRKRRGLLGSVLGRRRTSSVASVPTMGALQQGHEPQSPLKAPKLQRRNTPQWAQRTNSGLPLAAAGPNGEDAEAWPLPPPPRIGGTEGGMGAEERPATSDGIEEQAVRLARTMRPDVGRRSQSQIFGDETPVYSEKTGRKKKFGRLRRAFGLSD</sequence>
<comment type="caution">
    <text evidence="1">The sequence shown here is derived from an EMBL/GenBank/DDBJ whole genome shotgun (WGS) entry which is preliminary data.</text>
</comment>
<gene>
    <name evidence="1" type="ORF">M8818_000696</name>
</gene>
<name>A0ACC3SP35_9PEZI</name>
<dbReference type="EMBL" id="JAMKPW020000003">
    <property type="protein sequence ID" value="KAK8219722.1"/>
    <property type="molecule type" value="Genomic_DNA"/>
</dbReference>